<dbReference type="RefSeq" id="WP_346033403.1">
    <property type="nucleotide sequence ID" value="NZ_BAABHV010000019.1"/>
</dbReference>
<dbReference type="EMBL" id="BAABHV010000019">
    <property type="protein sequence ID" value="GAA5058687.1"/>
    <property type="molecule type" value="Genomic_DNA"/>
</dbReference>
<accession>A0ABP9KLR9</accession>
<reference evidence="2" key="1">
    <citation type="journal article" date="2019" name="Int. J. Syst. Evol. Microbiol.">
        <title>The Global Catalogue of Microorganisms (GCM) 10K type strain sequencing project: providing services to taxonomists for standard genome sequencing and annotation.</title>
        <authorList>
            <consortium name="The Broad Institute Genomics Platform"/>
            <consortium name="The Broad Institute Genome Sequencing Center for Infectious Disease"/>
            <person name="Wu L."/>
            <person name="Ma J."/>
        </authorList>
    </citation>
    <scope>NUCLEOTIDE SEQUENCE [LARGE SCALE GENOMIC DNA]</scope>
    <source>
        <strain evidence="2">JCM 18014</strain>
    </source>
</reference>
<evidence type="ECO:0000313" key="2">
    <source>
        <dbReference type="Proteomes" id="UP001500518"/>
    </source>
</evidence>
<gene>
    <name evidence="1" type="ORF">GCM10023208_25330</name>
</gene>
<protein>
    <submittedName>
        <fullName evidence="1">Uncharacterized protein</fullName>
    </submittedName>
</protein>
<sequence>MNDNTDFFLRQFGIGDAPEPGLGSSPNIDLYSQQASVLDLPTAFAMVAESCKRDPAMAQRLIDMIGIDKLDAAKARKAPVRMPTSRIRTIECSIAYSPSRAPAFSKDGKPRRSRPDRDKLPYFVSIQITDPNSRGLSDPAWRGAAHLRTPDRAAKDARRNNHKTSLSMDYVEWLDSIVIPIAKSDGYMVGFLMDKRKGEGTYFHEFQVILVAQDELERRALRSATILSLEADGNTRAIRLPLFSTTTGKGKPLSKCFILQSRGVRAPGERSEWAMHVGSWSECTSRPKEV</sequence>
<organism evidence="1 2">
    <name type="scientific">Erythrobacter westpacificensis</name>
    <dbReference type="NCBI Taxonomy" id="1055231"/>
    <lineage>
        <taxon>Bacteria</taxon>
        <taxon>Pseudomonadati</taxon>
        <taxon>Pseudomonadota</taxon>
        <taxon>Alphaproteobacteria</taxon>
        <taxon>Sphingomonadales</taxon>
        <taxon>Erythrobacteraceae</taxon>
        <taxon>Erythrobacter/Porphyrobacter group</taxon>
        <taxon>Erythrobacter</taxon>
    </lineage>
</organism>
<evidence type="ECO:0000313" key="1">
    <source>
        <dbReference type="EMBL" id="GAA5058687.1"/>
    </source>
</evidence>
<comment type="caution">
    <text evidence="1">The sequence shown here is derived from an EMBL/GenBank/DDBJ whole genome shotgun (WGS) entry which is preliminary data.</text>
</comment>
<name>A0ABP9KLR9_9SPHN</name>
<proteinExistence type="predicted"/>
<keyword evidence="2" id="KW-1185">Reference proteome</keyword>
<dbReference type="Proteomes" id="UP001500518">
    <property type="component" value="Unassembled WGS sequence"/>
</dbReference>